<dbReference type="GeneID" id="115633685"/>
<protein>
    <submittedName>
        <fullName evidence="3">Protein lethal(2)k10201</fullName>
    </submittedName>
</protein>
<dbReference type="RefSeq" id="XP_030387002.1">
    <property type="nucleotide sequence ID" value="XM_030531142.1"/>
</dbReference>
<evidence type="ECO:0000259" key="1">
    <source>
        <dbReference type="PROSITE" id="PS00028"/>
    </source>
</evidence>
<dbReference type="OrthoDB" id="18440at2759"/>
<dbReference type="SMART" id="SM00355">
    <property type="entry name" value="ZnF_C2H2"/>
    <property type="match status" value="2"/>
</dbReference>
<feature type="domain" description="C2H2-type" evidence="1">
    <location>
        <begin position="83"/>
        <end position="104"/>
    </location>
</feature>
<evidence type="ECO:0000313" key="3">
    <source>
        <dbReference type="RefSeq" id="XP_030387002.1"/>
    </source>
</evidence>
<dbReference type="Proteomes" id="UP000504634">
    <property type="component" value="Unplaced"/>
</dbReference>
<dbReference type="InterPro" id="IPR039258">
    <property type="entry name" value="ZNF511"/>
</dbReference>
<dbReference type="PANTHER" id="PTHR21354">
    <property type="entry name" value="ZINC FINGER PROTEIN 511"/>
    <property type="match status" value="1"/>
</dbReference>
<sequence>METKTSPFLLTKDQLSKILHEIPAGYIKPTDPLLVATMPPLPPYQKLGVLVERDDIVDAGQSTISSQSCNKNIPTSVTQSYTCAECKRTLPTAHLLDLHITEQHDTYFAASVERGDKPMFSCYLEECTFKMHTAKERKDHCITVHKFPPNYRFDQSKSKAYHEKSRNEASMDVDELAGPTHNKIPYIKAFSFGHYTQRTFNTRRERREPGTTLLDVQDMKDALEDMD</sequence>
<dbReference type="InterPro" id="IPR013087">
    <property type="entry name" value="Znf_C2H2_type"/>
</dbReference>
<accession>A0A6J2UIG1</accession>
<evidence type="ECO:0000313" key="2">
    <source>
        <dbReference type="Proteomes" id="UP000504634"/>
    </source>
</evidence>
<organism evidence="2 3">
    <name type="scientific">Drosophila lebanonensis</name>
    <name type="common">Fruit fly</name>
    <name type="synonym">Scaptodrosophila lebanonensis</name>
    <dbReference type="NCBI Taxonomy" id="7225"/>
    <lineage>
        <taxon>Eukaryota</taxon>
        <taxon>Metazoa</taxon>
        <taxon>Ecdysozoa</taxon>
        <taxon>Arthropoda</taxon>
        <taxon>Hexapoda</taxon>
        <taxon>Insecta</taxon>
        <taxon>Pterygota</taxon>
        <taxon>Neoptera</taxon>
        <taxon>Endopterygota</taxon>
        <taxon>Diptera</taxon>
        <taxon>Brachycera</taxon>
        <taxon>Muscomorpha</taxon>
        <taxon>Ephydroidea</taxon>
        <taxon>Drosophilidae</taxon>
        <taxon>Scaptodrosophila</taxon>
    </lineage>
</organism>
<dbReference type="PROSITE" id="PS00028">
    <property type="entry name" value="ZINC_FINGER_C2H2_1"/>
    <property type="match status" value="1"/>
</dbReference>
<dbReference type="PANTHER" id="PTHR21354:SF0">
    <property type="entry name" value="ZINC FINGER PROTEIN 511"/>
    <property type="match status" value="1"/>
</dbReference>
<proteinExistence type="predicted"/>
<dbReference type="AlphaFoldDB" id="A0A6J2UIG1"/>
<keyword evidence="2" id="KW-1185">Reference proteome</keyword>
<gene>
    <name evidence="3" type="primary">LOC115633685</name>
</gene>
<name>A0A6J2UIG1_DROLE</name>
<reference evidence="3" key="1">
    <citation type="submission" date="2025-08" db="UniProtKB">
        <authorList>
            <consortium name="RefSeq"/>
        </authorList>
    </citation>
    <scope>IDENTIFICATION</scope>
    <source>
        <strain evidence="3">11010-0011.00</strain>
        <tissue evidence="3">Whole body</tissue>
    </source>
</reference>